<evidence type="ECO:0000313" key="5">
    <source>
        <dbReference type="Proteomes" id="UP000652720"/>
    </source>
</evidence>
<keyword evidence="4" id="KW-1185">Reference proteome</keyword>
<dbReference type="Proteomes" id="UP000630135">
    <property type="component" value="Unassembled WGS sequence"/>
</dbReference>
<evidence type="ECO:0000313" key="3">
    <source>
        <dbReference type="EMBL" id="GGP28393.1"/>
    </source>
</evidence>
<protein>
    <submittedName>
        <fullName evidence="2">Uncharacterized protein</fullName>
    </submittedName>
</protein>
<reference evidence="2" key="2">
    <citation type="journal article" date="2014" name="Int. J. Syst. Evol. Microbiol.">
        <title>Complete genome sequence of Corynebacterium casei LMG S-19264T (=DSM 44701T), isolated from a smear-ripened cheese.</title>
        <authorList>
            <consortium name="US DOE Joint Genome Institute (JGI-PGF)"/>
            <person name="Walter F."/>
            <person name="Albersmeier A."/>
            <person name="Kalinowski J."/>
            <person name="Ruckert C."/>
        </authorList>
    </citation>
    <scope>NUCLEOTIDE SEQUENCE</scope>
    <source>
        <strain evidence="2">CGMCC 1.8885</strain>
    </source>
</reference>
<dbReference type="AlphaFoldDB" id="A0AAV4K614"/>
<gene>
    <name evidence="3" type="ORF">GCM10008021_00440</name>
    <name evidence="2" type="ORF">GCM10010914_02150</name>
</gene>
<dbReference type="EMBL" id="BMMA01000001">
    <property type="protein sequence ID" value="GGI71639.1"/>
    <property type="molecule type" value="Genomic_DNA"/>
</dbReference>
<feature type="region of interest" description="Disordered" evidence="1">
    <location>
        <begin position="61"/>
        <end position="96"/>
    </location>
</feature>
<dbReference type="EMBL" id="BMLZ01000001">
    <property type="protein sequence ID" value="GGP28393.1"/>
    <property type="molecule type" value="Genomic_DNA"/>
</dbReference>
<reference evidence="4" key="3">
    <citation type="journal article" date="2019" name="Int. J. Syst. Evol. Microbiol.">
        <title>The Global Catalogue of Microorganisms (GCM) 10K type strain sequencing project: providing services to taxonomists for standard genome sequencing and annotation.</title>
        <authorList>
            <consortium name="The Broad Institute Genomics Platform"/>
            <consortium name="The Broad Institute Genome Sequencing Center for Infectious Disease"/>
            <person name="Wu L."/>
            <person name="Ma J."/>
        </authorList>
    </citation>
    <scope>NUCLEOTIDE SEQUENCE [LARGE SCALE GENOMIC DNA]</scope>
    <source>
        <strain evidence="4">CGMCC 1.8884</strain>
    </source>
</reference>
<accession>A0AAV4K614</accession>
<sequence length="96" mass="10090">MAGASRDQKLAASITPAASPCAMFRSRLLTERVNRTTEAPRAVSDQVKIVASRACVGGARLSKKAKSTPGIVPHPSQKSGRRGTDDQTIQTGNCPD</sequence>
<proteinExistence type="predicted"/>
<evidence type="ECO:0000256" key="1">
    <source>
        <dbReference type="SAM" id="MobiDB-lite"/>
    </source>
</evidence>
<evidence type="ECO:0000313" key="2">
    <source>
        <dbReference type="EMBL" id="GGI71639.1"/>
    </source>
</evidence>
<dbReference type="Proteomes" id="UP000652720">
    <property type="component" value="Unassembled WGS sequence"/>
</dbReference>
<reference evidence="2" key="4">
    <citation type="submission" date="2023-08" db="EMBL/GenBank/DDBJ databases">
        <authorList>
            <person name="Sun Q."/>
            <person name="Zhou Y."/>
        </authorList>
    </citation>
    <scope>NUCLEOTIDE SEQUENCE</scope>
    <source>
        <strain evidence="3">CGMCC 1.8884</strain>
        <strain evidence="2">CGMCC 1.8885</strain>
    </source>
</reference>
<reference evidence="3" key="1">
    <citation type="journal article" date="2014" name="Int. J. Syst. Evol. Microbiol.">
        <title>Complete genome of a new Firmicutes species belonging to the dominant human colonic microbiota ('Ruminococcus bicirculans') reveals two chromosomes and a selective capacity to utilize plant glucans.</title>
        <authorList>
            <consortium name="NISC Comparative Sequencing Program"/>
            <person name="Wegmann U."/>
            <person name="Louis P."/>
            <person name="Goesmann A."/>
            <person name="Henrissat B."/>
            <person name="Duncan S.H."/>
            <person name="Flint H.J."/>
        </authorList>
    </citation>
    <scope>NUCLEOTIDE SEQUENCE</scope>
    <source>
        <strain evidence="3">CGMCC 1.8884</strain>
    </source>
</reference>
<organism evidence="2 5">
    <name type="scientific">Deinococcus wulumuqiensis</name>
    <dbReference type="NCBI Taxonomy" id="980427"/>
    <lineage>
        <taxon>Bacteria</taxon>
        <taxon>Thermotogati</taxon>
        <taxon>Deinococcota</taxon>
        <taxon>Deinococci</taxon>
        <taxon>Deinococcales</taxon>
        <taxon>Deinococcaceae</taxon>
        <taxon>Deinococcus</taxon>
    </lineage>
</organism>
<feature type="compositionally biased region" description="Polar residues" evidence="1">
    <location>
        <begin position="86"/>
        <end position="96"/>
    </location>
</feature>
<name>A0AAV4K614_9DEIO</name>
<evidence type="ECO:0000313" key="4">
    <source>
        <dbReference type="Proteomes" id="UP000630135"/>
    </source>
</evidence>
<comment type="caution">
    <text evidence="2">The sequence shown here is derived from an EMBL/GenBank/DDBJ whole genome shotgun (WGS) entry which is preliminary data.</text>
</comment>